<feature type="region of interest" description="Disordered" evidence="1">
    <location>
        <begin position="54"/>
        <end position="73"/>
    </location>
</feature>
<evidence type="ECO:0000313" key="3">
    <source>
        <dbReference type="Proteomes" id="UP000828390"/>
    </source>
</evidence>
<sequence>MWRVKRSNNHSGWVSERNYALKQLLKFGIQKLLRRKRRIGCCSALEVEACDTVTHKTQTPRTPASKVRNSKVPEASDEDIDQLLKTLAEAWSKAPLLLITEPYCDKFVPKAISQDFPAVLSNLKK</sequence>
<keyword evidence="3" id="KW-1185">Reference proteome</keyword>
<protein>
    <submittedName>
        <fullName evidence="2">Uncharacterized protein</fullName>
    </submittedName>
</protein>
<name>A0A9D4GPY6_DREPO</name>
<accession>A0A9D4GPY6</accession>
<dbReference type="AlphaFoldDB" id="A0A9D4GPY6"/>
<evidence type="ECO:0000256" key="1">
    <source>
        <dbReference type="SAM" id="MobiDB-lite"/>
    </source>
</evidence>
<organism evidence="2 3">
    <name type="scientific">Dreissena polymorpha</name>
    <name type="common">Zebra mussel</name>
    <name type="synonym">Mytilus polymorpha</name>
    <dbReference type="NCBI Taxonomy" id="45954"/>
    <lineage>
        <taxon>Eukaryota</taxon>
        <taxon>Metazoa</taxon>
        <taxon>Spiralia</taxon>
        <taxon>Lophotrochozoa</taxon>
        <taxon>Mollusca</taxon>
        <taxon>Bivalvia</taxon>
        <taxon>Autobranchia</taxon>
        <taxon>Heteroconchia</taxon>
        <taxon>Euheterodonta</taxon>
        <taxon>Imparidentia</taxon>
        <taxon>Neoheterodontei</taxon>
        <taxon>Myida</taxon>
        <taxon>Dreissenoidea</taxon>
        <taxon>Dreissenidae</taxon>
        <taxon>Dreissena</taxon>
    </lineage>
</organism>
<comment type="caution">
    <text evidence="2">The sequence shown here is derived from an EMBL/GenBank/DDBJ whole genome shotgun (WGS) entry which is preliminary data.</text>
</comment>
<evidence type="ECO:0000313" key="2">
    <source>
        <dbReference type="EMBL" id="KAH3817877.1"/>
    </source>
</evidence>
<reference evidence="2" key="2">
    <citation type="submission" date="2020-11" db="EMBL/GenBank/DDBJ databases">
        <authorList>
            <person name="McCartney M.A."/>
            <person name="Auch B."/>
            <person name="Kono T."/>
            <person name="Mallez S."/>
            <person name="Becker A."/>
            <person name="Gohl D.M."/>
            <person name="Silverstein K.A.T."/>
            <person name="Koren S."/>
            <person name="Bechman K.B."/>
            <person name="Herman A."/>
            <person name="Abrahante J.E."/>
            <person name="Garbe J."/>
        </authorList>
    </citation>
    <scope>NUCLEOTIDE SEQUENCE</scope>
    <source>
        <strain evidence="2">Duluth1</strain>
        <tissue evidence="2">Whole animal</tissue>
    </source>
</reference>
<proteinExistence type="predicted"/>
<dbReference type="EMBL" id="JAIWYP010000005">
    <property type="protein sequence ID" value="KAH3817877.1"/>
    <property type="molecule type" value="Genomic_DNA"/>
</dbReference>
<gene>
    <name evidence="2" type="ORF">DPMN_119433</name>
</gene>
<reference evidence="2" key="1">
    <citation type="journal article" date="2019" name="bioRxiv">
        <title>The Genome of the Zebra Mussel, Dreissena polymorpha: A Resource for Invasive Species Research.</title>
        <authorList>
            <person name="McCartney M.A."/>
            <person name="Auch B."/>
            <person name="Kono T."/>
            <person name="Mallez S."/>
            <person name="Zhang Y."/>
            <person name="Obille A."/>
            <person name="Becker A."/>
            <person name="Abrahante J.E."/>
            <person name="Garbe J."/>
            <person name="Badalamenti J.P."/>
            <person name="Herman A."/>
            <person name="Mangelson H."/>
            <person name="Liachko I."/>
            <person name="Sullivan S."/>
            <person name="Sone E.D."/>
            <person name="Koren S."/>
            <person name="Silverstein K.A.T."/>
            <person name="Beckman K.B."/>
            <person name="Gohl D.M."/>
        </authorList>
    </citation>
    <scope>NUCLEOTIDE SEQUENCE</scope>
    <source>
        <strain evidence="2">Duluth1</strain>
        <tissue evidence="2">Whole animal</tissue>
    </source>
</reference>
<dbReference type="Proteomes" id="UP000828390">
    <property type="component" value="Unassembled WGS sequence"/>
</dbReference>